<comment type="caution">
    <text evidence="2">The sequence shown here is derived from an EMBL/GenBank/DDBJ whole genome shotgun (WGS) entry which is preliminary data.</text>
</comment>
<organism evidence="2 3">
    <name type="scientific">Molossus molossus</name>
    <name type="common">Pallas' mastiff bat</name>
    <name type="synonym">Vespertilio molossus</name>
    <dbReference type="NCBI Taxonomy" id="27622"/>
    <lineage>
        <taxon>Eukaryota</taxon>
        <taxon>Metazoa</taxon>
        <taxon>Chordata</taxon>
        <taxon>Craniata</taxon>
        <taxon>Vertebrata</taxon>
        <taxon>Euteleostomi</taxon>
        <taxon>Mammalia</taxon>
        <taxon>Eutheria</taxon>
        <taxon>Laurasiatheria</taxon>
        <taxon>Chiroptera</taxon>
        <taxon>Yangochiroptera</taxon>
        <taxon>Molossidae</taxon>
        <taxon>Molossus</taxon>
    </lineage>
</organism>
<proteinExistence type="predicted"/>
<sequence>MSWLLGRRTDSSLGSSRREGEVSRFQSGSSKPSGGGAGVRCQDRDTVVSISSCGPGWGTSSQANEVKQGQGFTEEGGTRPGAGAEQMGLGRSARRFWWLRLVTVPPLGVLVSSLHHSHLQRGSPRNSLASPGWVRASAED</sequence>
<feature type="region of interest" description="Disordered" evidence="1">
    <location>
        <begin position="116"/>
        <end position="140"/>
    </location>
</feature>
<evidence type="ECO:0000313" key="2">
    <source>
        <dbReference type="EMBL" id="KAF6477840.1"/>
    </source>
</evidence>
<gene>
    <name evidence="2" type="ORF">HJG59_010752</name>
</gene>
<reference evidence="2 3" key="1">
    <citation type="journal article" date="2020" name="Nature">
        <title>Six reference-quality genomes reveal evolution of bat adaptations.</title>
        <authorList>
            <person name="Jebb D."/>
            <person name="Huang Z."/>
            <person name="Pippel M."/>
            <person name="Hughes G.M."/>
            <person name="Lavrichenko K."/>
            <person name="Devanna P."/>
            <person name="Winkler S."/>
            <person name="Jermiin L.S."/>
            <person name="Skirmuntt E.C."/>
            <person name="Katzourakis A."/>
            <person name="Burkitt-Gray L."/>
            <person name="Ray D.A."/>
            <person name="Sullivan K.A.M."/>
            <person name="Roscito J.G."/>
            <person name="Kirilenko B.M."/>
            <person name="Davalos L.M."/>
            <person name="Corthals A.P."/>
            <person name="Power M.L."/>
            <person name="Jones G."/>
            <person name="Ransome R.D."/>
            <person name="Dechmann D.K.N."/>
            <person name="Locatelli A.G."/>
            <person name="Puechmaille S.J."/>
            <person name="Fedrigo O."/>
            <person name="Jarvis E.D."/>
            <person name="Hiller M."/>
            <person name="Vernes S.C."/>
            <person name="Myers E.W."/>
            <person name="Teeling E.C."/>
        </authorList>
    </citation>
    <scope>NUCLEOTIDE SEQUENCE [LARGE SCALE GENOMIC DNA]</scope>
    <source>
        <strain evidence="2">MMolMol1</strain>
        <tissue evidence="2">Muscle</tissue>
    </source>
</reference>
<accession>A0A7J8I0Q0</accession>
<feature type="region of interest" description="Disordered" evidence="1">
    <location>
        <begin position="1"/>
        <end position="87"/>
    </location>
</feature>
<evidence type="ECO:0000256" key="1">
    <source>
        <dbReference type="SAM" id="MobiDB-lite"/>
    </source>
</evidence>
<dbReference type="InParanoid" id="A0A7J8I0Q0"/>
<feature type="compositionally biased region" description="Polar residues" evidence="1">
    <location>
        <begin position="48"/>
        <end position="71"/>
    </location>
</feature>
<evidence type="ECO:0000313" key="3">
    <source>
        <dbReference type="Proteomes" id="UP000550707"/>
    </source>
</evidence>
<keyword evidence="3" id="KW-1185">Reference proteome</keyword>
<protein>
    <submittedName>
        <fullName evidence="2">Uncharacterized protein</fullName>
    </submittedName>
</protein>
<dbReference type="AlphaFoldDB" id="A0A7J8I0Q0"/>
<dbReference type="Proteomes" id="UP000550707">
    <property type="component" value="Unassembled WGS sequence"/>
</dbReference>
<dbReference type="EMBL" id="JACASF010000005">
    <property type="protein sequence ID" value="KAF6477840.1"/>
    <property type="molecule type" value="Genomic_DNA"/>
</dbReference>
<name>A0A7J8I0Q0_MOLMO</name>